<dbReference type="AlphaFoldDB" id="A0A8H7WBH2"/>
<feature type="chain" id="PRO_5034273067" description="Extracellular membrane protein CFEM domain-containing protein" evidence="1">
    <location>
        <begin position="18"/>
        <end position="77"/>
    </location>
</feature>
<gene>
    <name evidence="2" type="ORF">IFR04_005722</name>
</gene>
<feature type="signal peptide" evidence="1">
    <location>
        <begin position="1"/>
        <end position="17"/>
    </location>
</feature>
<dbReference type="OrthoDB" id="3491200at2759"/>
<comment type="caution">
    <text evidence="2">The sequence shown here is derived from an EMBL/GenBank/DDBJ whole genome shotgun (WGS) entry which is preliminary data.</text>
</comment>
<sequence>MQFSFFALLAIATTALACSQGEDCCWADLTACQQENGDDSSLCHTRDFIFAQCENFGVECADGDCCSIKSGEVIECV</sequence>
<accession>A0A8H7WBH2</accession>
<dbReference type="Proteomes" id="UP000664132">
    <property type="component" value="Unassembled WGS sequence"/>
</dbReference>
<keyword evidence="1" id="KW-0732">Signal</keyword>
<protein>
    <recommendedName>
        <fullName evidence="4">Extracellular membrane protein CFEM domain-containing protein</fullName>
    </recommendedName>
</protein>
<evidence type="ECO:0000313" key="2">
    <source>
        <dbReference type="EMBL" id="KAG4421079.1"/>
    </source>
</evidence>
<organism evidence="2 3">
    <name type="scientific">Cadophora malorum</name>
    <dbReference type="NCBI Taxonomy" id="108018"/>
    <lineage>
        <taxon>Eukaryota</taxon>
        <taxon>Fungi</taxon>
        <taxon>Dikarya</taxon>
        <taxon>Ascomycota</taxon>
        <taxon>Pezizomycotina</taxon>
        <taxon>Leotiomycetes</taxon>
        <taxon>Helotiales</taxon>
        <taxon>Ploettnerulaceae</taxon>
        <taxon>Cadophora</taxon>
    </lineage>
</organism>
<reference evidence="2" key="1">
    <citation type="submission" date="2021-02" db="EMBL/GenBank/DDBJ databases">
        <title>Genome sequence Cadophora malorum strain M34.</title>
        <authorList>
            <person name="Stefanovic E."/>
            <person name="Vu D."/>
            <person name="Scully C."/>
            <person name="Dijksterhuis J."/>
            <person name="Roader J."/>
            <person name="Houbraken J."/>
        </authorList>
    </citation>
    <scope>NUCLEOTIDE SEQUENCE</scope>
    <source>
        <strain evidence="2">M34</strain>
    </source>
</reference>
<evidence type="ECO:0008006" key="4">
    <source>
        <dbReference type="Google" id="ProtNLM"/>
    </source>
</evidence>
<evidence type="ECO:0000256" key="1">
    <source>
        <dbReference type="SAM" id="SignalP"/>
    </source>
</evidence>
<proteinExistence type="predicted"/>
<evidence type="ECO:0000313" key="3">
    <source>
        <dbReference type="Proteomes" id="UP000664132"/>
    </source>
</evidence>
<name>A0A8H7WBH2_9HELO</name>
<dbReference type="EMBL" id="JAFJYH010000071">
    <property type="protein sequence ID" value="KAG4421079.1"/>
    <property type="molecule type" value="Genomic_DNA"/>
</dbReference>
<keyword evidence="3" id="KW-1185">Reference proteome</keyword>